<dbReference type="SUPFAM" id="SSF46785">
    <property type="entry name" value="Winged helix' DNA-binding domain"/>
    <property type="match status" value="1"/>
</dbReference>
<sequence length="145" mass="16959">MDNHQGALGFHIRELSILLSRKIDHEAIQNDIENISHPQAMVIHFISRNHLREIHQKDIEEELSIRKPTASQLLDRMEKSGLVERRVSSKDKRRNQIILTDKAIDSVKQIKHVLKDIEKTLQQDLTEDEIATFLQVVEKMKKNIQ</sequence>
<reference evidence="5" key="2">
    <citation type="journal article" date="2021" name="PeerJ">
        <title>Extensive microbial diversity within the chicken gut microbiome revealed by metagenomics and culture.</title>
        <authorList>
            <person name="Gilroy R."/>
            <person name="Ravi A."/>
            <person name="Getino M."/>
            <person name="Pursley I."/>
            <person name="Horton D.L."/>
            <person name="Alikhan N.F."/>
            <person name="Baker D."/>
            <person name="Gharbi K."/>
            <person name="Hall N."/>
            <person name="Watson M."/>
            <person name="Adriaenssens E.M."/>
            <person name="Foster-Nyarko E."/>
            <person name="Jarju S."/>
            <person name="Secka A."/>
            <person name="Antonio M."/>
            <person name="Oren A."/>
            <person name="Chaudhuri R.R."/>
            <person name="La Ragione R."/>
            <person name="Hildebrand F."/>
            <person name="Pallen M.J."/>
        </authorList>
    </citation>
    <scope>NUCLEOTIDE SEQUENCE</scope>
    <source>
        <strain evidence="5">150</strain>
    </source>
</reference>
<feature type="domain" description="HTH marR-type" evidence="4">
    <location>
        <begin position="5"/>
        <end position="142"/>
    </location>
</feature>
<dbReference type="Pfam" id="PF12802">
    <property type="entry name" value="MarR_2"/>
    <property type="match status" value="1"/>
</dbReference>
<keyword evidence="3" id="KW-0804">Transcription</keyword>
<accession>A0A1L8QRH3</accession>
<proteinExistence type="predicted"/>
<dbReference type="PRINTS" id="PR00598">
    <property type="entry name" value="HTHMARR"/>
</dbReference>
<dbReference type="Proteomes" id="UP000182149">
    <property type="component" value="Unassembled WGS sequence"/>
</dbReference>
<evidence type="ECO:0000313" key="5">
    <source>
        <dbReference type="EMBL" id="MCC9273992.1"/>
    </source>
</evidence>
<evidence type="ECO:0000259" key="4">
    <source>
        <dbReference type="PROSITE" id="PS50995"/>
    </source>
</evidence>
<dbReference type="RefSeq" id="WP_071875085.1">
    <property type="nucleotide sequence ID" value="NZ_JBHSHF010000006.1"/>
</dbReference>
<keyword evidence="1" id="KW-0805">Transcription regulation</keyword>
<dbReference type="InterPro" id="IPR023187">
    <property type="entry name" value="Tscrpt_reg_MarR-type_CS"/>
</dbReference>
<evidence type="ECO:0000313" key="7">
    <source>
        <dbReference type="Proteomes" id="UP000182149"/>
    </source>
</evidence>
<evidence type="ECO:0000256" key="1">
    <source>
        <dbReference type="ARBA" id="ARBA00023015"/>
    </source>
</evidence>
<keyword evidence="2" id="KW-0238">DNA-binding</keyword>
<dbReference type="EMBL" id="JXKD01000010">
    <property type="protein sequence ID" value="OJG10122.1"/>
    <property type="molecule type" value="Genomic_DNA"/>
</dbReference>
<dbReference type="InterPro" id="IPR036390">
    <property type="entry name" value="WH_DNA-bd_sf"/>
</dbReference>
<protein>
    <submittedName>
        <fullName evidence="6">MarR family transcriptional regulator</fullName>
    </submittedName>
</protein>
<dbReference type="Proteomes" id="UP000813384">
    <property type="component" value="Unassembled WGS sequence"/>
</dbReference>
<dbReference type="OrthoDB" id="384891at2"/>
<evidence type="ECO:0000313" key="6">
    <source>
        <dbReference type="EMBL" id="OJG10122.1"/>
    </source>
</evidence>
<name>A0A1L8QRH3_9ENTE</name>
<organism evidence="6 7">
    <name type="scientific">Enterococcus aquimarinus</name>
    <dbReference type="NCBI Taxonomy" id="328396"/>
    <lineage>
        <taxon>Bacteria</taxon>
        <taxon>Bacillati</taxon>
        <taxon>Bacillota</taxon>
        <taxon>Bacilli</taxon>
        <taxon>Lactobacillales</taxon>
        <taxon>Enterococcaceae</taxon>
        <taxon>Enterococcus</taxon>
    </lineage>
</organism>
<dbReference type="InterPro" id="IPR000835">
    <property type="entry name" value="HTH_MarR-typ"/>
</dbReference>
<dbReference type="PANTHER" id="PTHR42756">
    <property type="entry name" value="TRANSCRIPTIONAL REGULATOR, MARR"/>
    <property type="match status" value="1"/>
</dbReference>
<dbReference type="Gene3D" id="1.10.10.10">
    <property type="entry name" value="Winged helix-like DNA-binding domain superfamily/Winged helix DNA-binding domain"/>
    <property type="match status" value="1"/>
</dbReference>
<dbReference type="PROSITE" id="PS50995">
    <property type="entry name" value="HTH_MARR_2"/>
    <property type="match status" value="1"/>
</dbReference>
<evidence type="ECO:0000256" key="2">
    <source>
        <dbReference type="ARBA" id="ARBA00023125"/>
    </source>
</evidence>
<gene>
    <name evidence="5" type="ORF">K8V42_06850</name>
    <name evidence="6" type="ORF">RU93_GL000372</name>
</gene>
<dbReference type="EMBL" id="JAJJVO010000101">
    <property type="protein sequence ID" value="MCC9273992.1"/>
    <property type="molecule type" value="Genomic_DNA"/>
</dbReference>
<comment type="caution">
    <text evidence="6">The sequence shown here is derived from an EMBL/GenBank/DDBJ whole genome shotgun (WGS) entry which is preliminary data.</text>
</comment>
<dbReference type="GO" id="GO:0003677">
    <property type="term" value="F:DNA binding"/>
    <property type="evidence" value="ECO:0007669"/>
    <property type="project" value="UniProtKB-KW"/>
</dbReference>
<dbReference type="AlphaFoldDB" id="A0A1L8QRH3"/>
<dbReference type="GO" id="GO:0003700">
    <property type="term" value="F:DNA-binding transcription factor activity"/>
    <property type="evidence" value="ECO:0007669"/>
    <property type="project" value="InterPro"/>
</dbReference>
<dbReference type="PROSITE" id="PS01117">
    <property type="entry name" value="HTH_MARR_1"/>
    <property type="match status" value="1"/>
</dbReference>
<reference evidence="6 7" key="1">
    <citation type="submission" date="2014-12" db="EMBL/GenBank/DDBJ databases">
        <title>Draft genome sequences of 29 type strains of Enterococci.</title>
        <authorList>
            <person name="Zhong Z."/>
            <person name="Sun Z."/>
            <person name="Liu W."/>
            <person name="Zhang W."/>
            <person name="Zhang H."/>
        </authorList>
    </citation>
    <scope>NUCLEOTIDE SEQUENCE [LARGE SCALE GENOMIC DNA]</scope>
    <source>
        <strain evidence="6 7">DSM 17690</strain>
    </source>
</reference>
<dbReference type="PANTHER" id="PTHR42756:SF1">
    <property type="entry name" value="TRANSCRIPTIONAL REPRESSOR OF EMRAB OPERON"/>
    <property type="match status" value="1"/>
</dbReference>
<evidence type="ECO:0000256" key="3">
    <source>
        <dbReference type="ARBA" id="ARBA00023163"/>
    </source>
</evidence>
<reference evidence="5" key="3">
    <citation type="submission" date="2021-11" db="EMBL/GenBank/DDBJ databases">
        <authorList>
            <person name="Gilroy R."/>
        </authorList>
    </citation>
    <scope>NUCLEOTIDE SEQUENCE</scope>
    <source>
        <strain evidence="5">150</strain>
    </source>
</reference>
<dbReference type="STRING" id="328396.RU93_GL000372"/>
<dbReference type="SMART" id="SM00347">
    <property type="entry name" value="HTH_MARR"/>
    <property type="match status" value="1"/>
</dbReference>
<keyword evidence="7" id="KW-1185">Reference proteome</keyword>
<dbReference type="InterPro" id="IPR036388">
    <property type="entry name" value="WH-like_DNA-bd_sf"/>
</dbReference>